<evidence type="ECO:0000313" key="2">
    <source>
        <dbReference type="EMBL" id="JAP04787.1"/>
    </source>
</evidence>
<reference evidence="2" key="1">
    <citation type="journal article" date="2018" name="J. Proteomics">
        <title>Exploring the molecular complexity of Triatoma dimidiata sialome.</title>
        <authorList>
            <person name="Santiago P.B."/>
            <person name="de Araujo C.N."/>
            <person name="Charneau S."/>
            <person name="Bastos I.M.D."/>
            <person name="Assumpcao T.C.F."/>
            <person name="Queiroz R.M.L."/>
            <person name="Praca Y.R."/>
            <person name="Cordeiro T.M."/>
            <person name="Garcia C.H.S."/>
            <person name="da Silva I.G."/>
            <person name="Raiol T."/>
            <person name="Motta F.N."/>
            <person name="de Araujo Oliveira J.V."/>
            <person name="de Sousa M.V."/>
            <person name="Ribeiro J.M.C."/>
            <person name="de Santana J.M."/>
        </authorList>
    </citation>
    <scope>NUCLEOTIDE SEQUENCE</scope>
    <source>
        <strain evidence="2">Santander</strain>
        <tissue evidence="2">Salivary glands</tissue>
    </source>
</reference>
<feature type="region of interest" description="Disordered" evidence="1">
    <location>
        <begin position="54"/>
        <end position="104"/>
    </location>
</feature>
<dbReference type="PANTHER" id="PTHR21678:SF0">
    <property type="entry name" value="C3H1-TYPE DOMAIN-CONTAINING PROTEIN"/>
    <property type="match status" value="1"/>
</dbReference>
<feature type="compositionally biased region" description="Basic and acidic residues" evidence="1">
    <location>
        <begin position="85"/>
        <end position="95"/>
    </location>
</feature>
<proteinExistence type="predicted"/>
<feature type="region of interest" description="Disordered" evidence="1">
    <location>
        <begin position="183"/>
        <end position="204"/>
    </location>
</feature>
<evidence type="ECO:0000256" key="1">
    <source>
        <dbReference type="SAM" id="MobiDB-lite"/>
    </source>
</evidence>
<organism evidence="2">
    <name type="scientific">Triatoma dimidiata</name>
    <name type="common">Kissing bug</name>
    <name type="synonym">Meccus dimidiatus</name>
    <dbReference type="NCBI Taxonomy" id="72491"/>
    <lineage>
        <taxon>Eukaryota</taxon>
        <taxon>Metazoa</taxon>
        <taxon>Ecdysozoa</taxon>
        <taxon>Arthropoda</taxon>
        <taxon>Hexapoda</taxon>
        <taxon>Insecta</taxon>
        <taxon>Pterygota</taxon>
        <taxon>Neoptera</taxon>
        <taxon>Paraneoptera</taxon>
        <taxon>Hemiptera</taxon>
        <taxon>Heteroptera</taxon>
        <taxon>Panheteroptera</taxon>
        <taxon>Cimicomorpha</taxon>
        <taxon>Reduviidae</taxon>
        <taxon>Triatominae</taxon>
        <taxon>Triatoma</taxon>
    </lineage>
</organism>
<dbReference type="AlphaFoldDB" id="A0A0V0G9G6"/>
<protein>
    <recommendedName>
        <fullName evidence="3">Coiled-coil domain-containing protein R3HCC1L</fullName>
    </recommendedName>
</protein>
<dbReference type="EMBL" id="GECL01001337">
    <property type="protein sequence ID" value="JAP04787.1"/>
    <property type="molecule type" value="Transcribed_RNA"/>
</dbReference>
<dbReference type="PANTHER" id="PTHR21678">
    <property type="entry name" value="GROWTH INHIBITION AND DIFFERENTIATION RELATED PROTEIN 88"/>
    <property type="match status" value="1"/>
</dbReference>
<feature type="compositionally biased region" description="Basic residues" evidence="1">
    <location>
        <begin position="54"/>
        <end position="67"/>
    </location>
</feature>
<feature type="non-terminal residue" evidence="2">
    <location>
        <position position="1"/>
    </location>
</feature>
<accession>A0A0V0G9G6</accession>
<evidence type="ECO:0008006" key="3">
    <source>
        <dbReference type="Google" id="ProtNLM"/>
    </source>
</evidence>
<dbReference type="InterPro" id="IPR039884">
    <property type="entry name" value="R3HC1/R3HCL"/>
</dbReference>
<name>A0A0V0G9G6_TRIDM</name>
<sequence length="453" mass="51423">VYIPPPARKLTAQEHGAVERAVTTRSRMYDETKACNDSSLLFLDDNDRLYSVQKSHRNRQKSKKQNLSKHTQDKISQQEIYEVDMTSKRSDRKNQDNTSRCNASDEVVNTKNITASCKADESYEEENKLWDNDYSLQSSASSCCVTDDEIHNDESDTVNDIDNKGKLKKYTTELLVELTNLEEDEQVSDQESSRFSKFSSNQDQKEASIKEREEILCNKEIYKTQNVNNFIVVDKSSLSEQTQGSQTTCKQNLVIEENDWEALYDETGDCLADVKIHKSDCKKRERKKVAPDTGEVLEEPQPKEEIEHSGSILEIYGFSPELKTHDLMTVLSAYTVRGLKLIWVDDIHALAVFPSPQLADEVLGSDLPIIRTRPLSQATIASQEKARNLVLPSTLRPKTCPAMARRLVTGALGLRMYVSPEARAAEMEILRKAKEEKKLAAKQRDAAWEGVFE</sequence>